<dbReference type="GO" id="GO:0001788">
    <property type="term" value="P:antibody-dependent cellular cytotoxicity"/>
    <property type="evidence" value="ECO:0007669"/>
    <property type="project" value="TreeGrafter"/>
</dbReference>
<dbReference type="InterPro" id="IPR050488">
    <property type="entry name" value="Ig_Fc_receptor"/>
</dbReference>
<evidence type="ECO:0000256" key="4">
    <source>
        <dbReference type="ARBA" id="ARBA00022588"/>
    </source>
</evidence>
<keyword evidence="10" id="KW-0325">Glycoprotein</keyword>
<dbReference type="PANTHER" id="PTHR11481">
    <property type="entry name" value="IMMUNOGLOBULIN FC RECEPTOR"/>
    <property type="match status" value="1"/>
</dbReference>
<dbReference type="GO" id="GO:0009897">
    <property type="term" value="C:external side of plasma membrane"/>
    <property type="evidence" value="ECO:0007669"/>
    <property type="project" value="TreeGrafter"/>
</dbReference>
<dbReference type="Gene3D" id="2.60.40.10">
    <property type="entry name" value="Immunoglobulins"/>
    <property type="match status" value="3"/>
</dbReference>
<dbReference type="InterPro" id="IPR013151">
    <property type="entry name" value="Immunoglobulin_dom"/>
</dbReference>
<dbReference type="CDD" id="cd05753">
    <property type="entry name" value="Ig2_FcgammaR_like"/>
    <property type="match status" value="1"/>
</dbReference>
<evidence type="ECO:0000256" key="1">
    <source>
        <dbReference type="ARBA" id="ARBA00004236"/>
    </source>
</evidence>
<proteinExistence type="inferred from homology"/>
<accession>G3UFJ3</accession>
<dbReference type="PROSITE" id="PS50835">
    <property type="entry name" value="IG_LIKE"/>
    <property type="match status" value="2"/>
</dbReference>
<keyword evidence="8 15" id="KW-0472">Membrane</keyword>
<protein>
    <recommendedName>
        <fullName evidence="13">High affinity immunoglobulin gamma Fc receptor I</fullName>
    </recommendedName>
    <alternativeName>
        <fullName evidence="14">Fc-gamma RI</fullName>
    </alternativeName>
</protein>
<reference evidence="18" key="2">
    <citation type="submission" date="2025-08" db="UniProtKB">
        <authorList>
            <consortium name="Ensembl"/>
        </authorList>
    </citation>
    <scope>IDENTIFICATION</scope>
    <source>
        <strain evidence="18">Isolate ISIS603380</strain>
    </source>
</reference>
<evidence type="ECO:0000256" key="6">
    <source>
        <dbReference type="ARBA" id="ARBA00022737"/>
    </source>
</evidence>
<dbReference type="InterPro" id="IPR007110">
    <property type="entry name" value="Ig-like_dom"/>
</dbReference>
<dbReference type="GO" id="GO:0006911">
    <property type="term" value="P:phagocytosis, engulfment"/>
    <property type="evidence" value="ECO:0007669"/>
    <property type="project" value="UniProtKB-ARBA"/>
</dbReference>
<evidence type="ECO:0000256" key="12">
    <source>
        <dbReference type="ARBA" id="ARBA00061183"/>
    </source>
</evidence>
<dbReference type="AlphaFoldDB" id="G3UFJ3"/>
<dbReference type="FunFam" id="2.60.40.10:FF:000651">
    <property type="entry name" value="Fc receptor like 1"/>
    <property type="match status" value="1"/>
</dbReference>
<evidence type="ECO:0000256" key="3">
    <source>
        <dbReference type="ARBA" id="ARBA00022553"/>
    </source>
</evidence>
<evidence type="ECO:0000256" key="16">
    <source>
        <dbReference type="SAM" id="SignalP"/>
    </source>
</evidence>
<keyword evidence="15" id="KW-0812">Transmembrane</keyword>
<dbReference type="FunFam" id="2.60.40.10:FF:000217">
    <property type="entry name" value="High affinity immunoglobulin gamma Fc receptor I"/>
    <property type="match status" value="1"/>
</dbReference>
<evidence type="ECO:0000313" key="18">
    <source>
        <dbReference type="Ensembl" id="ENSLAFP00000026601.1"/>
    </source>
</evidence>
<dbReference type="InterPro" id="IPR003599">
    <property type="entry name" value="Ig_sub"/>
</dbReference>
<dbReference type="SMART" id="SM00409">
    <property type="entry name" value="IG"/>
    <property type="match status" value="3"/>
</dbReference>
<feature type="chain" id="PRO_5003456427" description="High affinity immunoglobulin gamma Fc receptor I" evidence="16">
    <location>
        <begin position="25"/>
        <end position="339"/>
    </location>
</feature>
<keyword evidence="5 16" id="KW-0732">Signal</keyword>
<organism evidence="18 19">
    <name type="scientific">Loxodonta africana</name>
    <name type="common">African elephant</name>
    <dbReference type="NCBI Taxonomy" id="9785"/>
    <lineage>
        <taxon>Eukaryota</taxon>
        <taxon>Metazoa</taxon>
        <taxon>Chordata</taxon>
        <taxon>Craniata</taxon>
        <taxon>Vertebrata</taxon>
        <taxon>Euteleostomi</taxon>
        <taxon>Mammalia</taxon>
        <taxon>Eutheria</taxon>
        <taxon>Afrotheria</taxon>
        <taxon>Proboscidea</taxon>
        <taxon>Elephantidae</taxon>
        <taxon>Loxodonta</taxon>
    </lineage>
</organism>
<dbReference type="Proteomes" id="UP000007646">
    <property type="component" value="Unassembled WGS sequence"/>
</dbReference>
<keyword evidence="4" id="KW-0399">Innate immunity</keyword>
<keyword evidence="11" id="KW-0393">Immunoglobulin domain</keyword>
<dbReference type="Pfam" id="PF00047">
    <property type="entry name" value="ig"/>
    <property type="match status" value="1"/>
</dbReference>
<evidence type="ECO:0000256" key="9">
    <source>
        <dbReference type="ARBA" id="ARBA00023157"/>
    </source>
</evidence>
<comment type="subcellular location">
    <subcellularLocation>
        <location evidence="1">Cell membrane</location>
    </subcellularLocation>
</comment>
<dbReference type="GO" id="GO:0019770">
    <property type="term" value="F:IgG receptor activity"/>
    <property type="evidence" value="ECO:0007669"/>
    <property type="project" value="TreeGrafter"/>
</dbReference>
<dbReference type="SUPFAM" id="SSF48726">
    <property type="entry name" value="Immunoglobulin"/>
    <property type="match status" value="3"/>
</dbReference>
<dbReference type="InParanoid" id="G3UFJ3"/>
<feature type="transmembrane region" description="Helical" evidence="15">
    <location>
        <begin position="303"/>
        <end position="325"/>
    </location>
</feature>
<dbReference type="GO" id="GO:0045087">
    <property type="term" value="P:innate immune response"/>
    <property type="evidence" value="ECO:0007669"/>
    <property type="project" value="UniProtKB-KW"/>
</dbReference>
<evidence type="ECO:0000256" key="11">
    <source>
        <dbReference type="ARBA" id="ARBA00023319"/>
    </source>
</evidence>
<dbReference type="STRING" id="9785.ENSLAFP00000026601"/>
<dbReference type="GO" id="GO:0019864">
    <property type="term" value="F:IgG binding"/>
    <property type="evidence" value="ECO:0007669"/>
    <property type="project" value="TreeGrafter"/>
</dbReference>
<dbReference type="eggNOG" id="ENOG502S1XR">
    <property type="taxonomic scope" value="Eukaryota"/>
</dbReference>
<dbReference type="PANTHER" id="PTHR11481:SF11">
    <property type="entry name" value="HIGH AFFINITY IMMUNOGLOBULIN GAMMA FC RECEPTOR I-RELATED"/>
    <property type="match status" value="1"/>
</dbReference>
<dbReference type="CDD" id="cd05752">
    <property type="entry name" value="Ig1_FcgammaR_like"/>
    <property type="match status" value="1"/>
</dbReference>
<dbReference type="Pfam" id="PF13895">
    <property type="entry name" value="Ig_2"/>
    <property type="match status" value="2"/>
</dbReference>
<reference evidence="18" key="3">
    <citation type="submission" date="2025-09" db="UniProtKB">
        <authorList>
            <consortium name="Ensembl"/>
        </authorList>
    </citation>
    <scope>IDENTIFICATION</scope>
    <source>
        <strain evidence="18">Isolate ISIS603380</strain>
    </source>
</reference>
<dbReference type="InterPro" id="IPR003598">
    <property type="entry name" value="Ig_sub2"/>
</dbReference>
<evidence type="ECO:0000256" key="7">
    <source>
        <dbReference type="ARBA" id="ARBA00022859"/>
    </source>
</evidence>
<evidence type="ECO:0000256" key="14">
    <source>
        <dbReference type="ARBA" id="ARBA00083540"/>
    </source>
</evidence>
<dbReference type="InterPro" id="IPR036179">
    <property type="entry name" value="Ig-like_dom_sf"/>
</dbReference>
<evidence type="ECO:0000259" key="17">
    <source>
        <dbReference type="PROSITE" id="PS50835"/>
    </source>
</evidence>
<dbReference type="FunFam" id="2.60.40.10:FF:000356">
    <property type="entry name" value="Low affinity immunoglobulin gamma Fc region receptor III-A"/>
    <property type="match status" value="1"/>
</dbReference>
<keyword evidence="15" id="KW-1133">Transmembrane helix</keyword>
<keyword evidence="2" id="KW-1003">Cell membrane</keyword>
<evidence type="ECO:0000256" key="8">
    <source>
        <dbReference type="ARBA" id="ARBA00023136"/>
    </source>
</evidence>
<evidence type="ECO:0000256" key="10">
    <source>
        <dbReference type="ARBA" id="ARBA00023180"/>
    </source>
</evidence>
<evidence type="ECO:0000256" key="5">
    <source>
        <dbReference type="ARBA" id="ARBA00022729"/>
    </source>
</evidence>
<keyword evidence="6" id="KW-0677">Repeat</keyword>
<dbReference type="Ensembl" id="ENSLAFT00000027103.1">
    <property type="protein sequence ID" value="ENSLAFP00000026601.1"/>
    <property type="gene ID" value="ENSLAFG00000018352.3"/>
</dbReference>
<feature type="domain" description="Ig-like" evidence="17">
    <location>
        <begin position="205"/>
        <end position="291"/>
    </location>
</feature>
<feature type="domain" description="Ig-like" evidence="17">
    <location>
        <begin position="35"/>
        <end position="114"/>
    </location>
</feature>
<evidence type="ECO:0000256" key="13">
    <source>
        <dbReference type="ARBA" id="ARBA00071992"/>
    </source>
</evidence>
<evidence type="ECO:0000313" key="19">
    <source>
        <dbReference type="Proteomes" id="UP000007646"/>
    </source>
</evidence>
<reference evidence="18 19" key="1">
    <citation type="submission" date="2009-06" db="EMBL/GenBank/DDBJ databases">
        <title>The Genome Sequence of Loxodonta africana (African elephant).</title>
        <authorList>
            <person name="Di Palma F."/>
            <person name="Heiman D."/>
            <person name="Young S."/>
            <person name="Johnson J."/>
            <person name="Lander E.S."/>
            <person name="Lindblad-Toh K."/>
        </authorList>
    </citation>
    <scope>NUCLEOTIDE SEQUENCE [LARGE SCALE GENOMIC DNA]</scope>
    <source>
        <strain evidence="18 19">Isolate ISIS603380</strain>
    </source>
</reference>
<dbReference type="GO" id="GO:0050766">
    <property type="term" value="P:positive regulation of phagocytosis"/>
    <property type="evidence" value="ECO:0007669"/>
    <property type="project" value="TreeGrafter"/>
</dbReference>
<dbReference type="GO" id="GO:0032760">
    <property type="term" value="P:positive regulation of tumor necrosis factor production"/>
    <property type="evidence" value="ECO:0007669"/>
    <property type="project" value="TreeGrafter"/>
</dbReference>
<sequence>TVPIGCGDKMWLLTALLLWVPVDGQVDSQTDSTKAVITLDPPWVNVFNGESVTLQCKGPGQPGDDSTQWFHNGSLIQTLTSTYSLTAASVNDSGEYRCQTALSMRSDPVQLEVHTGWLLLQVSSRVFTEGEPLVLRCHGWKNRPVYNVVFFKDERGLKFSSCSCELSTLKTNVSHNGIYRCSGTGKQKHMYTSAGVSITVKDLFPPPVLTATLSSLLEGNPVNLSCEIKLPPQMPGLQLYFSFYMGNKILKGRNTSSKYQILTAKREDSGSYWCEVATEDGNIVKRSPEMELQVFGPQPPIHAWFHGFVSVAVGVTFLVNTVLCVKIQKDLQRKRKWDL</sequence>
<dbReference type="GeneTree" id="ENSGT01050000244808"/>
<keyword evidence="3" id="KW-0597">Phosphoprotein</keyword>
<name>G3UFJ3_LOXAF</name>
<dbReference type="InterPro" id="IPR013783">
    <property type="entry name" value="Ig-like_fold"/>
</dbReference>
<keyword evidence="7" id="KW-0391">Immunity</keyword>
<dbReference type="OMA" id="VWFHILF"/>
<keyword evidence="9" id="KW-1015">Disulfide bond</keyword>
<keyword evidence="19" id="KW-1185">Reference proteome</keyword>
<evidence type="ECO:0000256" key="15">
    <source>
        <dbReference type="SAM" id="Phobius"/>
    </source>
</evidence>
<dbReference type="SMART" id="SM00408">
    <property type="entry name" value="IGc2"/>
    <property type="match status" value="3"/>
</dbReference>
<evidence type="ECO:0000256" key="2">
    <source>
        <dbReference type="ARBA" id="ARBA00022475"/>
    </source>
</evidence>
<comment type="similarity">
    <text evidence="12">Belongs to the immunoglobulin superfamily. FCGR1 family.</text>
</comment>
<dbReference type="FunCoup" id="G3UFJ3">
    <property type="interactions" value="24"/>
</dbReference>
<feature type="signal peptide" evidence="16">
    <location>
        <begin position="1"/>
        <end position="24"/>
    </location>
</feature>